<dbReference type="PANTHER" id="PTHR46124">
    <property type="entry name" value="D-AMINOACYL-TRNA DEACYLASE"/>
    <property type="match status" value="1"/>
</dbReference>
<sequence length="267" mass="29560">MNFWCDAGVNLFSAQFDSDRAEVLLSASQAGVNRLLLIGSDITESQRNLTLCQPNPHYKTTAGVHPHQAAATASDWVTQLNVLLAMPEVAAVGECGLDFNRDFSPRPIQQQVFAEQLQLAKQWQKPVYLHERDAFDTQLAMLKEQQISQGIAHCFTGDRAQLQAYLDLGLYIGITGWVCDERRGQALQQAIAYIPSDRLLLETDAPYLLPRNISPKPQSRRNEPALLPAIAAKVAELRGCSISELASACWRNSTTLFGYTDSPGMQE</sequence>
<gene>
    <name evidence="3" type="ORF">MN202_09240</name>
</gene>
<dbReference type="InterPro" id="IPR032466">
    <property type="entry name" value="Metal_Hydrolase"/>
</dbReference>
<keyword evidence="4" id="KW-1185">Reference proteome</keyword>
<comment type="caution">
    <text evidence="3">The sequence shown here is derived from an EMBL/GenBank/DDBJ whole genome shotgun (WGS) entry which is preliminary data.</text>
</comment>
<dbReference type="RefSeq" id="WP_335735823.1">
    <property type="nucleotide sequence ID" value="NZ_JALAAR010000006.1"/>
</dbReference>
<evidence type="ECO:0000256" key="1">
    <source>
        <dbReference type="ARBA" id="ARBA00009275"/>
    </source>
</evidence>
<dbReference type="EMBL" id="JALAAR010000006">
    <property type="protein sequence ID" value="MEH8017417.1"/>
    <property type="molecule type" value="Genomic_DNA"/>
</dbReference>
<keyword evidence="2 3" id="KW-0378">Hydrolase</keyword>
<name>A0ABU8C6E1_9GAMM</name>
<evidence type="ECO:0000313" key="4">
    <source>
        <dbReference type="Proteomes" id="UP001375382"/>
    </source>
</evidence>
<dbReference type="PANTHER" id="PTHR46124:SF3">
    <property type="entry name" value="HYDROLASE"/>
    <property type="match status" value="1"/>
</dbReference>
<dbReference type="Gene3D" id="3.20.20.140">
    <property type="entry name" value="Metal-dependent hydrolases"/>
    <property type="match status" value="1"/>
</dbReference>
<dbReference type="PIRSF" id="PIRSF005902">
    <property type="entry name" value="DNase_TatD"/>
    <property type="match status" value="1"/>
</dbReference>
<reference evidence="3 4" key="1">
    <citation type="journal article" date="2023" name="Ecotoxicol. Environ. Saf.">
        <title>Mercury remediation potential of mercury-resistant strain Rheinheimera metallidurans sp. nov. isolated from a municipal waste dumping site.</title>
        <authorList>
            <person name="Yadav V."/>
            <person name="Manjhi A."/>
            <person name="Vadakedath N."/>
        </authorList>
    </citation>
    <scope>NUCLEOTIDE SEQUENCE [LARGE SCALE GENOMIC DNA]</scope>
    <source>
        <strain evidence="3 4">E-49</strain>
    </source>
</reference>
<dbReference type="InterPro" id="IPR018228">
    <property type="entry name" value="DNase_TatD-rel_CS"/>
</dbReference>
<evidence type="ECO:0000313" key="3">
    <source>
        <dbReference type="EMBL" id="MEH8017417.1"/>
    </source>
</evidence>
<proteinExistence type="inferred from homology"/>
<protein>
    <submittedName>
        <fullName evidence="3">TatD family hydrolase</fullName>
    </submittedName>
</protein>
<dbReference type="PROSITE" id="PS01091">
    <property type="entry name" value="TATD_3"/>
    <property type="match status" value="1"/>
</dbReference>
<dbReference type="CDD" id="cd01310">
    <property type="entry name" value="TatD_DNAse"/>
    <property type="match status" value="1"/>
</dbReference>
<comment type="similarity">
    <text evidence="1">Belongs to the metallo-dependent hydrolases superfamily. TatD-type hydrolase family.</text>
</comment>
<dbReference type="PROSITE" id="PS01090">
    <property type="entry name" value="TATD_2"/>
    <property type="match status" value="1"/>
</dbReference>
<accession>A0ABU8C6E1</accession>
<dbReference type="Pfam" id="PF01026">
    <property type="entry name" value="TatD_DNase"/>
    <property type="match status" value="1"/>
</dbReference>
<dbReference type="InterPro" id="IPR001130">
    <property type="entry name" value="TatD-like"/>
</dbReference>
<dbReference type="GO" id="GO:0016787">
    <property type="term" value="F:hydrolase activity"/>
    <property type="evidence" value="ECO:0007669"/>
    <property type="project" value="UniProtKB-KW"/>
</dbReference>
<organism evidence="3 4">
    <name type="scientific">Rheinheimera muenzenbergensis</name>
    <dbReference type="NCBI Taxonomy" id="1193628"/>
    <lineage>
        <taxon>Bacteria</taxon>
        <taxon>Pseudomonadati</taxon>
        <taxon>Pseudomonadota</taxon>
        <taxon>Gammaproteobacteria</taxon>
        <taxon>Chromatiales</taxon>
        <taxon>Chromatiaceae</taxon>
        <taxon>Rheinheimera</taxon>
    </lineage>
</organism>
<dbReference type="SUPFAM" id="SSF51556">
    <property type="entry name" value="Metallo-dependent hydrolases"/>
    <property type="match status" value="1"/>
</dbReference>
<dbReference type="Proteomes" id="UP001375382">
    <property type="component" value="Unassembled WGS sequence"/>
</dbReference>
<evidence type="ECO:0000256" key="2">
    <source>
        <dbReference type="ARBA" id="ARBA00022801"/>
    </source>
</evidence>